<comment type="caution">
    <text evidence="1">The sequence shown here is derived from an EMBL/GenBank/DDBJ whole genome shotgun (WGS) entry which is preliminary data.</text>
</comment>
<name>A0A218VX76_PUNGR</name>
<reference evidence="2" key="1">
    <citation type="journal article" date="2017" name="Plant J.">
        <title>The pomegranate (Punica granatum L.) genome and the genomics of punicalagin biosynthesis.</title>
        <authorList>
            <person name="Qin G."/>
            <person name="Xu C."/>
            <person name="Ming R."/>
            <person name="Tang H."/>
            <person name="Guyot R."/>
            <person name="Kramer E.M."/>
            <person name="Hu Y."/>
            <person name="Yi X."/>
            <person name="Qi Y."/>
            <person name="Xu X."/>
            <person name="Gao Z."/>
            <person name="Pan H."/>
            <person name="Jian J."/>
            <person name="Tian Y."/>
            <person name="Yue Z."/>
            <person name="Xu Y."/>
        </authorList>
    </citation>
    <scope>NUCLEOTIDE SEQUENCE [LARGE SCALE GENOMIC DNA]</scope>
    <source>
        <strain evidence="2">cv. Dabenzi</strain>
    </source>
</reference>
<proteinExistence type="predicted"/>
<dbReference type="AlphaFoldDB" id="A0A218VX76"/>
<dbReference type="Proteomes" id="UP000197138">
    <property type="component" value="Unassembled WGS sequence"/>
</dbReference>
<protein>
    <submittedName>
        <fullName evidence="1">Uncharacterized protein</fullName>
    </submittedName>
</protein>
<sequence length="111" mass="12506">MDEILETQSCFSSMEPPCIGAEQPEKDQHHRNAKRCLSSNFSEGLAFSSNRLGYLKWAGNLTVLDLSDLCLSGSTQDHPNAIHSLTAALIHLMIHWAEHHMNHGEDEVWEH</sequence>
<evidence type="ECO:0000313" key="2">
    <source>
        <dbReference type="Proteomes" id="UP000197138"/>
    </source>
</evidence>
<accession>A0A218VX76</accession>
<organism evidence="1 2">
    <name type="scientific">Punica granatum</name>
    <name type="common">Pomegranate</name>
    <dbReference type="NCBI Taxonomy" id="22663"/>
    <lineage>
        <taxon>Eukaryota</taxon>
        <taxon>Viridiplantae</taxon>
        <taxon>Streptophyta</taxon>
        <taxon>Embryophyta</taxon>
        <taxon>Tracheophyta</taxon>
        <taxon>Spermatophyta</taxon>
        <taxon>Magnoliopsida</taxon>
        <taxon>eudicotyledons</taxon>
        <taxon>Gunneridae</taxon>
        <taxon>Pentapetalae</taxon>
        <taxon>rosids</taxon>
        <taxon>malvids</taxon>
        <taxon>Myrtales</taxon>
        <taxon>Lythraceae</taxon>
        <taxon>Punica</taxon>
    </lineage>
</organism>
<dbReference type="EMBL" id="MTKT01005615">
    <property type="protein sequence ID" value="OWM65174.1"/>
    <property type="molecule type" value="Genomic_DNA"/>
</dbReference>
<evidence type="ECO:0000313" key="1">
    <source>
        <dbReference type="EMBL" id="OWM65174.1"/>
    </source>
</evidence>
<gene>
    <name evidence="1" type="ORF">CDL15_Pgr008761</name>
</gene>